<evidence type="ECO:0000313" key="2">
    <source>
        <dbReference type="Proteomes" id="UP000034543"/>
    </source>
</evidence>
<accession>A0A0G1CCZ2</accession>
<organism evidence="1 2">
    <name type="scientific">Candidatus Gottesmanbacteria bacterium GW2011_GWA1_43_11</name>
    <dbReference type="NCBI Taxonomy" id="1618436"/>
    <lineage>
        <taxon>Bacteria</taxon>
        <taxon>Candidatus Gottesmaniibacteriota</taxon>
    </lineage>
</organism>
<dbReference type="Pfam" id="PF05973">
    <property type="entry name" value="Gp49"/>
    <property type="match status" value="1"/>
</dbReference>
<dbReference type="EMBL" id="LCFB01000040">
    <property type="protein sequence ID" value="KKS83422.1"/>
    <property type="molecule type" value="Genomic_DNA"/>
</dbReference>
<proteinExistence type="predicted"/>
<gene>
    <name evidence="1" type="ORF">UV59_C0040G0019</name>
</gene>
<dbReference type="InterPro" id="IPR009241">
    <property type="entry name" value="HigB-like"/>
</dbReference>
<protein>
    <submittedName>
        <fullName evidence="1">Prophage protein gp49</fullName>
    </submittedName>
</protein>
<sequence length="113" mass="13395">MFIFMIKMSKITLEPVWQNNIDFRISFGYINCAKISSVIDLLEKHGNLLGRPHSAPIEKGIFELRVRGREEIRIFFTFSKKDIYLLHAFKKKTQKIPTREIEITRKRLKSLQV</sequence>
<comment type="caution">
    <text evidence="1">The sequence shown here is derived from an EMBL/GenBank/DDBJ whole genome shotgun (WGS) entry which is preliminary data.</text>
</comment>
<evidence type="ECO:0000313" key="1">
    <source>
        <dbReference type="EMBL" id="KKS83422.1"/>
    </source>
</evidence>
<dbReference type="STRING" id="1618436.UV59_C0040G0019"/>
<dbReference type="AlphaFoldDB" id="A0A0G1CCZ2"/>
<reference evidence="1 2" key="1">
    <citation type="journal article" date="2015" name="Nature">
        <title>rRNA introns, odd ribosomes, and small enigmatic genomes across a large radiation of phyla.</title>
        <authorList>
            <person name="Brown C.T."/>
            <person name="Hug L.A."/>
            <person name="Thomas B.C."/>
            <person name="Sharon I."/>
            <person name="Castelle C.J."/>
            <person name="Singh A."/>
            <person name="Wilkins M.J."/>
            <person name="Williams K.H."/>
            <person name="Banfield J.F."/>
        </authorList>
    </citation>
    <scope>NUCLEOTIDE SEQUENCE [LARGE SCALE GENOMIC DNA]</scope>
</reference>
<dbReference type="Proteomes" id="UP000034543">
    <property type="component" value="Unassembled WGS sequence"/>
</dbReference>
<name>A0A0G1CCZ2_9BACT</name>